<protein>
    <recommendedName>
        <fullName evidence="4">SnoaL-like domain-containing protein</fullName>
    </recommendedName>
</protein>
<evidence type="ECO:0000313" key="3">
    <source>
        <dbReference type="Proteomes" id="UP000327294"/>
    </source>
</evidence>
<dbReference type="Gene3D" id="3.10.450.50">
    <property type="match status" value="1"/>
</dbReference>
<evidence type="ECO:0008006" key="4">
    <source>
        <dbReference type="Google" id="ProtNLM"/>
    </source>
</evidence>
<proteinExistence type="predicted"/>
<sequence length="68" mass="7412">MEWAAQGPGGEPESSDSMGDLVLLQSEGEFGVPVAYWDLFRVADGKIVEHWDVIAEVPDELPHANGLF</sequence>
<dbReference type="InterPro" id="IPR032710">
    <property type="entry name" value="NTF2-like_dom_sf"/>
</dbReference>
<dbReference type="KEGG" id="sphv:F9278_30895"/>
<dbReference type="Proteomes" id="UP000327294">
    <property type="component" value="Chromosome"/>
</dbReference>
<gene>
    <name evidence="2" type="ORF">F9278_30895</name>
</gene>
<accession>A0A5P8KB32</accession>
<organism evidence="2 3">
    <name type="scientific">Streptomyces phaeolivaceus</name>
    <dbReference type="NCBI Taxonomy" id="2653200"/>
    <lineage>
        <taxon>Bacteria</taxon>
        <taxon>Bacillati</taxon>
        <taxon>Actinomycetota</taxon>
        <taxon>Actinomycetes</taxon>
        <taxon>Kitasatosporales</taxon>
        <taxon>Streptomycetaceae</taxon>
        <taxon>Streptomyces</taxon>
    </lineage>
</organism>
<dbReference type="EMBL" id="CP045096">
    <property type="protein sequence ID" value="QFQ99837.1"/>
    <property type="molecule type" value="Genomic_DNA"/>
</dbReference>
<evidence type="ECO:0000256" key="1">
    <source>
        <dbReference type="SAM" id="MobiDB-lite"/>
    </source>
</evidence>
<name>A0A5P8KB32_9ACTN</name>
<dbReference type="AlphaFoldDB" id="A0A5P8KB32"/>
<keyword evidence="3" id="KW-1185">Reference proteome</keyword>
<reference evidence="2 3" key="1">
    <citation type="submission" date="2019-10" db="EMBL/GenBank/DDBJ databases">
        <title>Streptomyces sp. strain GY16 isolated from leaves of Broussonetia papyrifera.</title>
        <authorList>
            <person name="Mo P."/>
        </authorList>
    </citation>
    <scope>NUCLEOTIDE SEQUENCE [LARGE SCALE GENOMIC DNA]</scope>
    <source>
        <strain evidence="2 3">GY16</strain>
    </source>
</reference>
<feature type="region of interest" description="Disordered" evidence="1">
    <location>
        <begin position="1"/>
        <end position="20"/>
    </location>
</feature>
<dbReference type="RefSeq" id="WP_152171222.1">
    <property type="nucleotide sequence ID" value="NZ_CP045096.1"/>
</dbReference>
<dbReference type="SUPFAM" id="SSF54427">
    <property type="entry name" value="NTF2-like"/>
    <property type="match status" value="1"/>
</dbReference>
<evidence type="ECO:0000313" key="2">
    <source>
        <dbReference type="EMBL" id="QFQ99837.1"/>
    </source>
</evidence>